<feature type="domain" description="Fatty acid hydroxylase" evidence="5">
    <location>
        <begin position="116"/>
        <end position="238"/>
    </location>
</feature>
<dbReference type="EMBL" id="KL660607">
    <property type="protein sequence ID" value="KFA65273.1"/>
    <property type="molecule type" value="Genomic_DNA"/>
</dbReference>
<evidence type="ECO:0000256" key="3">
    <source>
        <dbReference type="ARBA" id="ARBA00022989"/>
    </source>
</evidence>
<dbReference type="Pfam" id="PF04116">
    <property type="entry name" value="FA_hydroxylase"/>
    <property type="match status" value="1"/>
</dbReference>
<dbReference type="HOGENOM" id="CLU_047036_1_0_1"/>
<comment type="subcellular location">
    <subcellularLocation>
        <location evidence="1">Membrane</location>
    </subcellularLocation>
</comment>
<dbReference type="GO" id="GO:0016491">
    <property type="term" value="F:oxidoreductase activity"/>
    <property type="evidence" value="ECO:0007669"/>
    <property type="project" value="InterPro"/>
</dbReference>
<dbReference type="OrthoDB" id="408954at2759"/>
<evidence type="ECO:0000313" key="7">
    <source>
        <dbReference type="Proteomes" id="UP000028524"/>
    </source>
</evidence>
<evidence type="ECO:0000259" key="5">
    <source>
        <dbReference type="Pfam" id="PF04116"/>
    </source>
</evidence>
<dbReference type="PANTHER" id="PTHR11863">
    <property type="entry name" value="STEROL DESATURASE"/>
    <property type="match status" value="1"/>
</dbReference>
<evidence type="ECO:0000256" key="2">
    <source>
        <dbReference type="ARBA" id="ARBA00022692"/>
    </source>
</evidence>
<accession>A0A084QMT8</accession>
<dbReference type="OMA" id="QYAHPIE"/>
<proteinExistence type="predicted"/>
<dbReference type="GO" id="GO:0005506">
    <property type="term" value="F:iron ion binding"/>
    <property type="evidence" value="ECO:0007669"/>
    <property type="project" value="InterPro"/>
</dbReference>
<gene>
    <name evidence="6" type="ORF">S40285_02721</name>
</gene>
<dbReference type="STRING" id="1283841.A0A084QMT8"/>
<dbReference type="InterPro" id="IPR050307">
    <property type="entry name" value="Sterol_Desaturase_Related"/>
</dbReference>
<dbReference type="InterPro" id="IPR006694">
    <property type="entry name" value="Fatty_acid_hydroxylase"/>
</dbReference>
<keyword evidence="4" id="KW-0472">Membrane</keyword>
<keyword evidence="3" id="KW-1133">Transmembrane helix</keyword>
<dbReference type="GO" id="GO:0008610">
    <property type="term" value="P:lipid biosynthetic process"/>
    <property type="evidence" value="ECO:0007669"/>
    <property type="project" value="InterPro"/>
</dbReference>
<evidence type="ECO:0000256" key="1">
    <source>
        <dbReference type="ARBA" id="ARBA00004370"/>
    </source>
</evidence>
<reference evidence="6 7" key="1">
    <citation type="journal article" date="2014" name="BMC Genomics">
        <title>Comparative genome sequencing reveals chemotype-specific gene clusters in the toxigenic black mold Stachybotrys.</title>
        <authorList>
            <person name="Semeiks J."/>
            <person name="Borek D."/>
            <person name="Otwinowski Z."/>
            <person name="Grishin N.V."/>
        </authorList>
    </citation>
    <scope>NUCLEOTIDE SEQUENCE [LARGE SCALE GENOMIC DNA]</scope>
    <source>
        <strain evidence="6 7">IBT 40285</strain>
    </source>
</reference>
<dbReference type="InParanoid" id="A0A084QMT8"/>
<sequence>METFWDNIVNTYNPHAIDVVGGLLVQIVCWWLPCTLFVCLDHFFPTFSSRHKIQPASKQPTREEVVHAVRVSLRNQGLVSGTHVLLAALAHSAGEVPLIRVTNSLPLAKEAVRDILLGMFMREALFYYAHRALHWRPLYRRIHKTHHRFTAPVAFASQYAHPLEHVVANTLPIVVPPLVLRAHVLTLWMYVGLQLLETATVHSGYDFLLGAARKHDRHHERFDVYFGGLGLLDWVHGTDEGRERRRMGKDE</sequence>
<dbReference type="Proteomes" id="UP000028524">
    <property type="component" value="Unassembled WGS sequence"/>
</dbReference>
<name>A0A084QMT8_STAC4</name>
<dbReference type="AlphaFoldDB" id="A0A084QMT8"/>
<evidence type="ECO:0000313" key="6">
    <source>
        <dbReference type="EMBL" id="KFA65273.1"/>
    </source>
</evidence>
<evidence type="ECO:0000256" key="4">
    <source>
        <dbReference type="ARBA" id="ARBA00023136"/>
    </source>
</evidence>
<organism evidence="6 7">
    <name type="scientific">Stachybotrys chlorohalonatus (strain IBT 40285)</name>
    <dbReference type="NCBI Taxonomy" id="1283841"/>
    <lineage>
        <taxon>Eukaryota</taxon>
        <taxon>Fungi</taxon>
        <taxon>Dikarya</taxon>
        <taxon>Ascomycota</taxon>
        <taxon>Pezizomycotina</taxon>
        <taxon>Sordariomycetes</taxon>
        <taxon>Hypocreomycetidae</taxon>
        <taxon>Hypocreales</taxon>
        <taxon>Stachybotryaceae</taxon>
        <taxon>Stachybotrys</taxon>
    </lineage>
</organism>
<protein>
    <recommendedName>
        <fullName evidence="5">Fatty acid hydroxylase domain-containing protein</fullName>
    </recommendedName>
</protein>
<dbReference type="GO" id="GO:0016020">
    <property type="term" value="C:membrane"/>
    <property type="evidence" value="ECO:0007669"/>
    <property type="project" value="UniProtKB-SubCell"/>
</dbReference>
<keyword evidence="7" id="KW-1185">Reference proteome</keyword>
<keyword evidence="2" id="KW-0812">Transmembrane</keyword>